<organism evidence="2 3">
    <name type="scientific">Rubus argutus</name>
    <name type="common">Southern blackberry</name>
    <dbReference type="NCBI Taxonomy" id="59490"/>
    <lineage>
        <taxon>Eukaryota</taxon>
        <taxon>Viridiplantae</taxon>
        <taxon>Streptophyta</taxon>
        <taxon>Embryophyta</taxon>
        <taxon>Tracheophyta</taxon>
        <taxon>Spermatophyta</taxon>
        <taxon>Magnoliopsida</taxon>
        <taxon>eudicotyledons</taxon>
        <taxon>Gunneridae</taxon>
        <taxon>Pentapetalae</taxon>
        <taxon>rosids</taxon>
        <taxon>fabids</taxon>
        <taxon>Rosales</taxon>
        <taxon>Rosaceae</taxon>
        <taxon>Rosoideae</taxon>
        <taxon>Rosoideae incertae sedis</taxon>
        <taxon>Rubus</taxon>
    </lineage>
</organism>
<dbReference type="AlphaFoldDB" id="A0AAW1VTC8"/>
<evidence type="ECO:0000313" key="2">
    <source>
        <dbReference type="EMBL" id="KAK9911236.1"/>
    </source>
</evidence>
<dbReference type="PANTHER" id="PTHR47718">
    <property type="entry name" value="OS01G0519700 PROTEIN"/>
    <property type="match status" value="1"/>
</dbReference>
<comment type="caution">
    <text evidence="2">The sequence shown here is derived from an EMBL/GenBank/DDBJ whole genome shotgun (WGS) entry which is preliminary data.</text>
</comment>
<accession>A0AAW1VTC8</accession>
<keyword evidence="3" id="KW-1185">Reference proteome</keyword>
<evidence type="ECO:0000313" key="3">
    <source>
        <dbReference type="Proteomes" id="UP001457282"/>
    </source>
</evidence>
<proteinExistence type="predicted"/>
<reference evidence="2 3" key="1">
    <citation type="journal article" date="2023" name="G3 (Bethesda)">
        <title>A chromosome-length genome assembly and annotation of blackberry (Rubus argutus, cv. 'Hillquist').</title>
        <authorList>
            <person name="Bruna T."/>
            <person name="Aryal R."/>
            <person name="Dudchenko O."/>
            <person name="Sargent D.J."/>
            <person name="Mead D."/>
            <person name="Buti M."/>
            <person name="Cavallini A."/>
            <person name="Hytonen T."/>
            <person name="Andres J."/>
            <person name="Pham M."/>
            <person name="Weisz D."/>
            <person name="Mascagni F."/>
            <person name="Usai G."/>
            <person name="Natali L."/>
            <person name="Bassil N."/>
            <person name="Fernandez G.E."/>
            <person name="Lomsadze A."/>
            <person name="Armour M."/>
            <person name="Olukolu B."/>
            <person name="Poorten T."/>
            <person name="Britton C."/>
            <person name="Davik J."/>
            <person name="Ashrafi H."/>
            <person name="Aiden E.L."/>
            <person name="Borodovsky M."/>
            <person name="Worthington M."/>
        </authorList>
    </citation>
    <scope>NUCLEOTIDE SEQUENCE [LARGE SCALE GENOMIC DNA]</scope>
    <source>
        <strain evidence="2">PI 553951</strain>
    </source>
</reference>
<evidence type="ECO:0000259" key="1">
    <source>
        <dbReference type="Pfam" id="PF03101"/>
    </source>
</evidence>
<protein>
    <recommendedName>
        <fullName evidence="1">FAR1 domain-containing protein</fullName>
    </recommendedName>
</protein>
<sequence>MGMIEQVDSLMDKAMNDRASIDDLLVNDEGLMPMEAECTRTKVNCENRGRKHRVTVLVFGHRTRQRWVCSKEGMREAKWLNFDNRVRTAKKETRENCNAALCVHFSSTTGAYNVTEFSIPHSHGLVPPQQVHFIRSHREVNEADLEQVMAMRRASIPTSRAYSYIINKMGGYQVGGL</sequence>
<dbReference type="Proteomes" id="UP001457282">
    <property type="component" value="Unassembled WGS sequence"/>
</dbReference>
<dbReference type="Pfam" id="PF03101">
    <property type="entry name" value="FAR1"/>
    <property type="match status" value="1"/>
</dbReference>
<feature type="domain" description="FAR1" evidence="1">
    <location>
        <begin position="62"/>
        <end position="127"/>
    </location>
</feature>
<dbReference type="EMBL" id="JBEDUW010000007">
    <property type="protein sequence ID" value="KAK9911236.1"/>
    <property type="molecule type" value="Genomic_DNA"/>
</dbReference>
<dbReference type="InterPro" id="IPR004330">
    <property type="entry name" value="FAR1_DNA_bnd_dom"/>
</dbReference>
<name>A0AAW1VTC8_RUBAR</name>
<gene>
    <name evidence="2" type="ORF">M0R45_035157</name>
</gene>